<feature type="domain" description="RRM" evidence="3">
    <location>
        <begin position="4"/>
        <end position="89"/>
    </location>
</feature>
<dbReference type="PROSITE" id="PS50102">
    <property type="entry name" value="RRM"/>
    <property type="match status" value="1"/>
</dbReference>
<comment type="caution">
    <text evidence="4">The sequence shown here is derived from an EMBL/GenBank/DDBJ whole genome shotgun (WGS) entry which is preliminary data.</text>
</comment>
<evidence type="ECO:0000256" key="1">
    <source>
        <dbReference type="PROSITE-ProRule" id="PRU00176"/>
    </source>
</evidence>
<protein>
    <recommendedName>
        <fullName evidence="3">RRM domain-containing protein</fullName>
    </recommendedName>
</protein>
<dbReference type="InterPro" id="IPR035979">
    <property type="entry name" value="RBD_domain_sf"/>
</dbReference>
<evidence type="ECO:0000313" key="4">
    <source>
        <dbReference type="EMBL" id="CAG8974020.1"/>
    </source>
</evidence>
<reference evidence="4" key="1">
    <citation type="submission" date="2021-07" db="EMBL/GenBank/DDBJ databases">
        <authorList>
            <person name="Durling M."/>
        </authorList>
    </citation>
    <scope>NUCLEOTIDE SEQUENCE</scope>
</reference>
<evidence type="ECO:0000259" key="3">
    <source>
        <dbReference type="PROSITE" id="PS50102"/>
    </source>
</evidence>
<dbReference type="PANTHER" id="PTHR32343:SF10">
    <property type="entry name" value="RNA-BINDING REGION RNP-1 DOMAIN-CONTAINING PROTEIN"/>
    <property type="match status" value="1"/>
</dbReference>
<dbReference type="Proteomes" id="UP000701801">
    <property type="component" value="Unassembled WGS sequence"/>
</dbReference>
<keyword evidence="5" id="KW-1185">Reference proteome</keyword>
<dbReference type="InterPro" id="IPR000504">
    <property type="entry name" value="RRM_dom"/>
</dbReference>
<name>A0A9N9LIZ1_9HELO</name>
<dbReference type="AlphaFoldDB" id="A0A9N9LIZ1"/>
<evidence type="ECO:0000256" key="2">
    <source>
        <dbReference type="SAM" id="MobiDB-lite"/>
    </source>
</evidence>
<evidence type="ECO:0000313" key="5">
    <source>
        <dbReference type="Proteomes" id="UP000701801"/>
    </source>
</evidence>
<keyword evidence="1" id="KW-0694">RNA-binding</keyword>
<dbReference type="SUPFAM" id="SSF54928">
    <property type="entry name" value="RNA-binding domain, RBD"/>
    <property type="match status" value="1"/>
</dbReference>
<dbReference type="Gene3D" id="3.30.70.330">
    <property type="match status" value="1"/>
</dbReference>
<dbReference type="EMBL" id="CAJVRM010000087">
    <property type="protein sequence ID" value="CAG8974020.1"/>
    <property type="molecule type" value="Genomic_DNA"/>
</dbReference>
<accession>A0A9N9LIZ1</accession>
<dbReference type="InterPro" id="IPR012677">
    <property type="entry name" value="Nucleotide-bd_a/b_plait_sf"/>
</dbReference>
<feature type="region of interest" description="Disordered" evidence="2">
    <location>
        <begin position="84"/>
        <end position="116"/>
    </location>
</feature>
<dbReference type="PANTHER" id="PTHR32343">
    <property type="entry name" value="SERINE/ARGININE-RICH SPLICING FACTOR"/>
    <property type="match status" value="1"/>
</dbReference>
<organism evidence="4 5">
    <name type="scientific">Hymenoscyphus albidus</name>
    <dbReference type="NCBI Taxonomy" id="595503"/>
    <lineage>
        <taxon>Eukaryota</taxon>
        <taxon>Fungi</taxon>
        <taxon>Dikarya</taxon>
        <taxon>Ascomycota</taxon>
        <taxon>Pezizomycotina</taxon>
        <taxon>Leotiomycetes</taxon>
        <taxon>Helotiales</taxon>
        <taxon>Helotiaceae</taxon>
        <taxon>Hymenoscyphus</taxon>
    </lineage>
</organism>
<sequence length="501" mass="51903">MSASTVHVTNISSKTSEKEVKDFFSFWRNRLEADIILHSGKITSIDITSAGETQKATVTFEKETAAKTALLLDSTALGATQVKVASASGSSGSDDEGGYTHNEERDSDEITQEEKPRSRIVAEYLAHGYVIGDNAVQKAIDLDSKHGVSNRFLSTLQSLDSKYHATDKAKSVDQSYGVTQKTNSLLSGLTSYFEKATGTPTGKKLVNFYTQTSRQVTDIHAEARRLADIKKQEAGVEKVPGTEKTTCKCGAVSKDCPCADGACACVDCPKSDVKKVAAGKTTCQCSGDEGKCGCAPGACTCGLNCSKSELKTVPGSDKTTCNCGGSTENCPCAAGKCACSACPKQTMQLKPVAGSDKTTCNCGGSTENCPCAPGKCACNSCPKQTMSLRPINGSDKTECDCKGSTENCPCAPGKCGCGTCPKATMQLKPVPGTDKTVCDCGGSTESCPCAPGKCSCNSCPKSTMDLKPVPGTNKTVCKCGGDTGSCACEAGKCSCGDGCAK</sequence>
<dbReference type="GO" id="GO:0003723">
    <property type="term" value="F:RNA binding"/>
    <property type="evidence" value="ECO:0007669"/>
    <property type="project" value="UniProtKB-UniRule"/>
</dbReference>
<proteinExistence type="predicted"/>
<dbReference type="OrthoDB" id="7763451at2759"/>
<gene>
    <name evidence="4" type="ORF">HYALB_00008569</name>
</gene>